<dbReference type="Proteomes" id="UP000036681">
    <property type="component" value="Unplaced"/>
</dbReference>
<keyword evidence="1" id="KW-0677">Repeat</keyword>
<feature type="compositionally biased region" description="Low complexity" evidence="2">
    <location>
        <begin position="165"/>
        <end position="174"/>
    </location>
</feature>
<keyword evidence="3" id="KW-1185">Reference proteome</keyword>
<evidence type="ECO:0000256" key="1">
    <source>
        <dbReference type="ARBA" id="ARBA00022737"/>
    </source>
</evidence>
<dbReference type="PANTHER" id="PTHR24637:SF420">
    <property type="entry name" value="NEMATODE CUTICLE COLLAGEN N-TERMINAL DOMAIN-CONTAINING PROTEIN"/>
    <property type="match status" value="1"/>
</dbReference>
<sequence>MRIVIVETNGGYSRCFIGEKCRVELGDKANATLNLVYVVLLLSAHTIFLGQIDSNDIWKEVTHLGIHARIGRQSDRSSAQSALQVASCCSCQQGGLGQRGKEGKQGLDGKDGPPGAYGRNGRPGQYVQPTFTNGDSCQKCRQAIAGLPGLPGIKGPRGPAGTSGQPGVNGAAGQPGPPGPTGLRGDTGDFGWQGPQGDHGRILNGAPPGPSGPPGSMGPRGRVGFPGNDGDPGLEGFVGKRGEQGEKGANGAPGPPGAPGFQGSIGPKGTCNHCSMDRKTDDANQEMLPKTSPPSTAPLPHDIKTSTATVIPLLNAPRIYSNSPMQGDGSQPQGYLLLTSGQEPKPEYRRVQQQQNHRRIQSTQRYQTESHSRLDQHTKPADLVAPIEQLHPKQSYSADATTQSYEHIEKNHLSQQQQQRETSEKIGTNDSRAENHPSHSPGTTTVKENVVLDPYNTKKIVYWHQTNPYSFTDNNARLLPLSRLANQYG</sequence>
<dbReference type="AlphaFoldDB" id="A0A9J2PPA3"/>
<feature type="region of interest" description="Disordered" evidence="2">
    <location>
        <begin position="96"/>
        <end position="133"/>
    </location>
</feature>
<feature type="region of interest" description="Disordered" evidence="2">
    <location>
        <begin position="148"/>
        <end position="270"/>
    </location>
</feature>
<feature type="compositionally biased region" description="Basic and acidic residues" evidence="2">
    <location>
        <begin position="99"/>
        <end position="111"/>
    </location>
</feature>
<name>A0A9J2PPA3_ASCLU</name>
<organism evidence="3 4">
    <name type="scientific">Ascaris lumbricoides</name>
    <name type="common">Giant roundworm</name>
    <dbReference type="NCBI Taxonomy" id="6252"/>
    <lineage>
        <taxon>Eukaryota</taxon>
        <taxon>Metazoa</taxon>
        <taxon>Ecdysozoa</taxon>
        <taxon>Nematoda</taxon>
        <taxon>Chromadorea</taxon>
        <taxon>Rhabditida</taxon>
        <taxon>Spirurina</taxon>
        <taxon>Ascaridomorpha</taxon>
        <taxon>Ascaridoidea</taxon>
        <taxon>Ascarididae</taxon>
        <taxon>Ascaris</taxon>
    </lineage>
</organism>
<feature type="compositionally biased region" description="Polar residues" evidence="2">
    <location>
        <begin position="351"/>
        <end position="367"/>
    </location>
</feature>
<reference evidence="4" key="1">
    <citation type="submission" date="2023-03" db="UniProtKB">
        <authorList>
            <consortium name="WormBaseParasite"/>
        </authorList>
    </citation>
    <scope>IDENTIFICATION</scope>
</reference>
<evidence type="ECO:0000256" key="2">
    <source>
        <dbReference type="SAM" id="MobiDB-lite"/>
    </source>
</evidence>
<feature type="region of interest" description="Disordered" evidence="2">
    <location>
        <begin position="345"/>
        <end position="376"/>
    </location>
</feature>
<evidence type="ECO:0000313" key="3">
    <source>
        <dbReference type="Proteomes" id="UP000036681"/>
    </source>
</evidence>
<accession>A0A9J2PPA3</accession>
<evidence type="ECO:0000313" key="4">
    <source>
        <dbReference type="WBParaSite" id="ALUE_0001131801-mRNA-1"/>
    </source>
</evidence>
<proteinExistence type="predicted"/>
<dbReference type="WBParaSite" id="ALUE_0001131801-mRNA-1">
    <property type="protein sequence ID" value="ALUE_0001131801-mRNA-1"/>
    <property type="gene ID" value="ALUE_0001131801"/>
</dbReference>
<feature type="compositionally biased region" description="Polar residues" evidence="2">
    <location>
        <begin position="413"/>
        <end position="430"/>
    </location>
</feature>
<dbReference type="PANTHER" id="PTHR24637">
    <property type="entry name" value="COLLAGEN"/>
    <property type="match status" value="1"/>
</dbReference>
<dbReference type="InterPro" id="IPR008160">
    <property type="entry name" value="Collagen"/>
</dbReference>
<feature type="region of interest" description="Disordered" evidence="2">
    <location>
        <begin position="409"/>
        <end position="446"/>
    </location>
</feature>
<protein>
    <submittedName>
        <fullName evidence="4">Nematode cuticle collagen N-terminal domain-containing protein</fullName>
    </submittedName>
</protein>
<dbReference type="Pfam" id="PF01391">
    <property type="entry name" value="Collagen"/>
    <property type="match status" value="2"/>
</dbReference>